<evidence type="ECO:0000313" key="1">
    <source>
        <dbReference type="EMBL" id="MBT2990639.1"/>
    </source>
</evidence>
<dbReference type="AlphaFoldDB" id="A0A944MDG3"/>
<name>A0A944MDG3_9GAMM</name>
<dbReference type="Proteomes" id="UP000770889">
    <property type="component" value="Unassembled WGS sequence"/>
</dbReference>
<accession>A0A944MDG3</accession>
<comment type="caution">
    <text evidence="1">The sequence shown here is derived from an EMBL/GenBank/DDBJ whole genome shotgun (WGS) entry which is preliminary data.</text>
</comment>
<dbReference type="EMBL" id="JAHHGM010000019">
    <property type="protein sequence ID" value="MBT2990639.1"/>
    <property type="molecule type" value="Genomic_DNA"/>
</dbReference>
<proteinExistence type="predicted"/>
<evidence type="ECO:0000313" key="2">
    <source>
        <dbReference type="Proteomes" id="UP000770889"/>
    </source>
</evidence>
<reference evidence="1 2" key="1">
    <citation type="submission" date="2021-05" db="EMBL/GenBank/DDBJ databases">
        <title>Genetic and Functional Diversity in Clade A Lucinid endosymbionts from the Bahamas.</title>
        <authorList>
            <person name="Giani N.M."/>
            <person name="Engel A.S."/>
            <person name="Campbell B.J."/>
        </authorList>
    </citation>
    <scope>NUCLEOTIDE SEQUENCE [LARGE SCALE GENOMIC DNA]</scope>
    <source>
        <strain evidence="1">LUC16012Gg_MoonRockCtena</strain>
    </source>
</reference>
<dbReference type="SUPFAM" id="SSF52540">
    <property type="entry name" value="P-loop containing nucleoside triphosphate hydrolases"/>
    <property type="match status" value="1"/>
</dbReference>
<evidence type="ECO:0008006" key="3">
    <source>
        <dbReference type="Google" id="ProtNLM"/>
    </source>
</evidence>
<dbReference type="InterPro" id="IPR027417">
    <property type="entry name" value="P-loop_NTPase"/>
</dbReference>
<protein>
    <recommendedName>
        <fullName evidence="3">Sulfotransferase domain-containing protein</fullName>
    </recommendedName>
</protein>
<gene>
    <name evidence="1" type="ORF">KME65_16910</name>
</gene>
<organism evidence="1 2">
    <name type="scientific">Candidatus Thiodiazotropha taylori</name>
    <dbReference type="NCBI Taxonomy" id="2792791"/>
    <lineage>
        <taxon>Bacteria</taxon>
        <taxon>Pseudomonadati</taxon>
        <taxon>Pseudomonadota</taxon>
        <taxon>Gammaproteobacteria</taxon>
        <taxon>Chromatiales</taxon>
        <taxon>Sedimenticolaceae</taxon>
        <taxon>Candidatus Thiodiazotropha</taxon>
    </lineage>
</organism>
<sequence>MNSKTVLVTGAPRSGTTPVGDLIGTLNGAYTLYEPMGPTGDIRIKTEFPMPGEASFTYDDLKLFHQDLVNLKISYKSQVREGHTSLQRIRARIFGSRSLLSYRLAKMQLNKEILVWKDPHAIFCAGVLPNVSSVITIRPPEAHAASYKRLGWVSRIDEIYPRYNKKYGEIKGFDELFQKYSKSVVGSAALLWRLVYQYVLDMPKEQRNNCYLLNFENEESEIAAYEKLFAWIGYPITDSARKKIKHRMSQSKISTDKPTKVHDFNRTSSQANSYWKDTLESEEIRIVREINSDLWNEILLVKK</sequence>
<dbReference type="Gene3D" id="3.40.50.300">
    <property type="entry name" value="P-loop containing nucleotide triphosphate hydrolases"/>
    <property type="match status" value="1"/>
</dbReference>